<dbReference type="GO" id="GO:0008233">
    <property type="term" value="F:peptidase activity"/>
    <property type="evidence" value="ECO:0007669"/>
    <property type="project" value="UniProtKB-KW"/>
</dbReference>
<dbReference type="Gene3D" id="1.25.40.10">
    <property type="entry name" value="Tetratricopeptide repeat domain"/>
    <property type="match status" value="2"/>
</dbReference>
<keyword evidence="1" id="KW-0677">Repeat</keyword>
<reference evidence="5 6" key="1">
    <citation type="journal article" date="2018" name="Microbiol. Resour. Announc.">
        <title>Complete Genome Sequence of Acidithiobacillus ferridurans JCM 18981.</title>
        <authorList>
            <person name="Miyauchi T."/>
            <person name="Kouzuma A."/>
            <person name="Abe T."/>
            <person name="Watanabe K."/>
        </authorList>
    </citation>
    <scope>NUCLEOTIDE SEQUENCE [LARGE SCALE GENOMIC DNA]</scope>
    <source>
        <strain evidence="6">ATCC 33020 / DSM 29468 / JCM 18981 / 11Fe</strain>
    </source>
</reference>
<dbReference type="KEGG" id="afj:AFERRID_07130"/>
<proteinExistence type="predicted"/>
<feature type="region of interest" description="Disordered" evidence="4">
    <location>
        <begin position="332"/>
        <end position="351"/>
    </location>
</feature>
<evidence type="ECO:0000313" key="5">
    <source>
        <dbReference type="EMBL" id="BBF64495.1"/>
    </source>
</evidence>
<sequence>MITQTTDGGHHVQTLPPLLKLADLIGNDQLRRRRRLAAGAHARLGDIVQIVQRIEKTLRNTFHLRGDIPGYGKIHQHQITPRPLCHDCRDRFPRHYGQQARGATDHHVGIVQQMGDSLQRMGVAGKFFGELLTAFRTAVGYGESLHPMLTQMGRHQFDGIPGADQQHRFAFEAAQQLLGQTYGRIGDTDRGRTNGGLRAHPLCHTEGPVQQAIQYRPGGTTIRRRLIGILDLTENLRFSDDHGIQPAGHPKQMAHGFRIARMVDMPIQQSRVHAVKMAEPVLQGLTMVASTAVNIDFRAVAGGYDQRLGSQALLRQVVIGCSKPLRRKSDFFPDRDGGSMVTQSEAENGGDRPCGATIRGLDCRRCRTGLQAGAPTGIVPAGKNVENERMRSRLGGIVAGIALCLTAGGAAADSASDGMTGKQLYYLLVAEFATARQEPQLAIPAWQEAAKLAPEPNVLGRATQAIARFGDFQDALQLARRWRQAAPGSAEADQFEAALLLTTGQDEQALQLLQATLARFPDDPKVTLQLAELLVTHGRSGEARRLLSALADKDPKSAAAYYALGRIDLLEKRPEHAISWLEKALGIRPDWQEAAISLAEALQAVQGPAAALRSIQSFTASHPEATLARQYLAALYLQMGGLTQAYRLYQDMARQNPDDPDILLSLGLMDIDRKDWKRAESVLLRTRDLAPQSPVPVYYLGRLYEAQDRWAEALQWYQRIHSGPLYPEVELRSARVEYLLGHHDKATDKLRALAAAHPQDAQIPLLEAGLLQDSGHLPQALQVISSALQRMPEQPSLWYAQGAIYEQLKDYPAMEKAMRMVIHLAPNHAQAYNFIGYSLVERHSDLAEAQKLLTKALSLNPDNPEILDSVGWLYHAQGDNDRALGYLQRAHAALPDEADISAHLGQVLWSLGHHAEARQVWQHALQKHPDDAALRRALNRQP</sequence>
<accession>A0A2Z6IKF2</accession>
<feature type="repeat" description="TPR" evidence="3">
    <location>
        <begin position="898"/>
        <end position="931"/>
    </location>
</feature>
<evidence type="ECO:0000256" key="2">
    <source>
        <dbReference type="ARBA" id="ARBA00022803"/>
    </source>
</evidence>
<dbReference type="Proteomes" id="UP000280188">
    <property type="component" value="Chromosome"/>
</dbReference>
<keyword evidence="5" id="KW-0645">Protease</keyword>
<gene>
    <name evidence="5" type="ORF">AFERRID_07130</name>
</gene>
<keyword evidence="2 3" id="KW-0802">TPR repeat</keyword>
<keyword evidence="6" id="KW-1185">Reference proteome</keyword>
<dbReference type="GO" id="GO:0006508">
    <property type="term" value="P:proteolysis"/>
    <property type="evidence" value="ECO:0007669"/>
    <property type="project" value="UniProtKB-KW"/>
</dbReference>
<dbReference type="AlphaFoldDB" id="A0A2Z6IKF2"/>
<evidence type="ECO:0000256" key="4">
    <source>
        <dbReference type="SAM" id="MobiDB-lite"/>
    </source>
</evidence>
<dbReference type="InterPro" id="IPR019734">
    <property type="entry name" value="TPR_rpt"/>
</dbReference>
<protein>
    <submittedName>
        <fullName evidence="5">Beta-barrel assembly-enhancing protease</fullName>
    </submittedName>
</protein>
<name>A0A2Z6IKF2_ACIFI</name>
<dbReference type="Pfam" id="PF13176">
    <property type="entry name" value="TPR_7"/>
    <property type="match status" value="1"/>
</dbReference>
<dbReference type="PANTHER" id="PTHR45586:SF16">
    <property type="entry name" value="DOMAIN PROTEIN, PUTATIVE-RELATED"/>
    <property type="match status" value="1"/>
</dbReference>
<dbReference type="PROSITE" id="PS50005">
    <property type="entry name" value="TPR"/>
    <property type="match status" value="5"/>
</dbReference>
<evidence type="ECO:0000256" key="3">
    <source>
        <dbReference type="PROSITE-ProRule" id="PRU00339"/>
    </source>
</evidence>
<dbReference type="SMART" id="SM00028">
    <property type="entry name" value="TPR"/>
    <property type="match status" value="10"/>
</dbReference>
<evidence type="ECO:0000256" key="1">
    <source>
        <dbReference type="ARBA" id="ARBA00022737"/>
    </source>
</evidence>
<dbReference type="InterPro" id="IPR051012">
    <property type="entry name" value="CellSynth/LPSAsmb/PSIAsmb"/>
</dbReference>
<feature type="repeat" description="TPR" evidence="3">
    <location>
        <begin position="864"/>
        <end position="897"/>
    </location>
</feature>
<dbReference type="InterPro" id="IPR011990">
    <property type="entry name" value="TPR-like_helical_dom_sf"/>
</dbReference>
<dbReference type="EMBL" id="AP018795">
    <property type="protein sequence ID" value="BBF64495.1"/>
    <property type="molecule type" value="Genomic_DNA"/>
</dbReference>
<organism evidence="5 6">
    <name type="scientific">Acidithiobacillus ferridurans</name>
    <dbReference type="NCBI Taxonomy" id="1232575"/>
    <lineage>
        <taxon>Bacteria</taxon>
        <taxon>Pseudomonadati</taxon>
        <taxon>Pseudomonadota</taxon>
        <taxon>Acidithiobacillia</taxon>
        <taxon>Acidithiobacillales</taxon>
        <taxon>Acidithiobacillaceae</taxon>
        <taxon>Acidithiobacillus</taxon>
    </lineage>
</organism>
<dbReference type="Pfam" id="PF14559">
    <property type="entry name" value="TPR_19"/>
    <property type="match status" value="2"/>
</dbReference>
<dbReference type="PANTHER" id="PTHR45586">
    <property type="entry name" value="TPR REPEAT-CONTAINING PROTEIN PA4667"/>
    <property type="match status" value="1"/>
</dbReference>
<feature type="repeat" description="TPR" evidence="3">
    <location>
        <begin position="795"/>
        <end position="828"/>
    </location>
</feature>
<evidence type="ECO:0000313" key="6">
    <source>
        <dbReference type="Proteomes" id="UP000280188"/>
    </source>
</evidence>
<feature type="repeat" description="TPR" evidence="3">
    <location>
        <begin position="558"/>
        <end position="591"/>
    </location>
</feature>
<feature type="repeat" description="TPR" evidence="3">
    <location>
        <begin position="626"/>
        <end position="659"/>
    </location>
</feature>
<dbReference type="SUPFAM" id="SSF48452">
    <property type="entry name" value="TPR-like"/>
    <property type="match status" value="2"/>
</dbReference>
<dbReference type="Pfam" id="PF13432">
    <property type="entry name" value="TPR_16"/>
    <property type="match status" value="2"/>
</dbReference>
<keyword evidence="5" id="KW-0378">Hydrolase</keyword>